<gene>
    <name evidence="1" type="ORF">QBC46DRAFT_270088</name>
</gene>
<comment type="caution">
    <text evidence="1">The sequence shown here is derived from an EMBL/GenBank/DDBJ whole genome shotgun (WGS) entry which is preliminary data.</text>
</comment>
<dbReference type="EMBL" id="MU853891">
    <property type="protein sequence ID" value="KAK3936212.1"/>
    <property type="molecule type" value="Genomic_DNA"/>
</dbReference>
<protein>
    <submittedName>
        <fullName evidence="1">Uncharacterized protein</fullName>
    </submittedName>
</protein>
<accession>A0AAN6S025</accession>
<name>A0AAN6S025_9PEZI</name>
<evidence type="ECO:0000313" key="1">
    <source>
        <dbReference type="EMBL" id="KAK3936212.1"/>
    </source>
</evidence>
<proteinExistence type="predicted"/>
<organism evidence="1 2">
    <name type="scientific">Diplogelasinospora grovesii</name>
    <dbReference type="NCBI Taxonomy" id="303347"/>
    <lineage>
        <taxon>Eukaryota</taxon>
        <taxon>Fungi</taxon>
        <taxon>Dikarya</taxon>
        <taxon>Ascomycota</taxon>
        <taxon>Pezizomycotina</taxon>
        <taxon>Sordariomycetes</taxon>
        <taxon>Sordariomycetidae</taxon>
        <taxon>Sordariales</taxon>
        <taxon>Diplogelasinosporaceae</taxon>
        <taxon>Diplogelasinospora</taxon>
    </lineage>
</organism>
<reference evidence="2" key="1">
    <citation type="journal article" date="2023" name="Mol. Phylogenet. Evol.">
        <title>Genome-scale phylogeny and comparative genomics of the fungal order Sordariales.</title>
        <authorList>
            <person name="Hensen N."/>
            <person name="Bonometti L."/>
            <person name="Westerberg I."/>
            <person name="Brannstrom I.O."/>
            <person name="Guillou S."/>
            <person name="Cros-Aarteil S."/>
            <person name="Calhoun S."/>
            <person name="Haridas S."/>
            <person name="Kuo A."/>
            <person name="Mondo S."/>
            <person name="Pangilinan J."/>
            <person name="Riley R."/>
            <person name="LaButti K."/>
            <person name="Andreopoulos B."/>
            <person name="Lipzen A."/>
            <person name="Chen C."/>
            <person name="Yan M."/>
            <person name="Daum C."/>
            <person name="Ng V."/>
            <person name="Clum A."/>
            <person name="Steindorff A."/>
            <person name="Ohm R.A."/>
            <person name="Martin F."/>
            <person name="Silar P."/>
            <person name="Natvig D.O."/>
            <person name="Lalanne C."/>
            <person name="Gautier V."/>
            <person name="Ament-Velasquez S.L."/>
            <person name="Kruys A."/>
            <person name="Hutchinson M.I."/>
            <person name="Powell A.J."/>
            <person name="Barry K."/>
            <person name="Miller A.N."/>
            <person name="Grigoriev I.V."/>
            <person name="Debuchy R."/>
            <person name="Gladieux P."/>
            <person name="Hiltunen Thoren M."/>
            <person name="Johannesson H."/>
        </authorList>
    </citation>
    <scope>NUCLEOTIDE SEQUENCE [LARGE SCALE GENOMIC DNA]</scope>
    <source>
        <strain evidence="2">CBS 340.73</strain>
    </source>
</reference>
<evidence type="ECO:0000313" key="2">
    <source>
        <dbReference type="Proteomes" id="UP001303473"/>
    </source>
</evidence>
<sequence>MVIALTALANPVDINRRQLSGCAAIVCPTDKKCQVASGNVLCVPTKGQICGSTVCAAGLSCCNASCGICTKPGMMCTQQACVQPIGETCGSTTCPAYQECCNSSGGICTPPGGMCTQQFCGT</sequence>
<dbReference type="Proteomes" id="UP001303473">
    <property type="component" value="Unassembled WGS sequence"/>
</dbReference>
<dbReference type="AlphaFoldDB" id="A0AAN6S025"/>
<keyword evidence="2" id="KW-1185">Reference proteome</keyword>